<evidence type="ECO:0000313" key="2">
    <source>
        <dbReference type="Proteomes" id="UP000261055"/>
    </source>
</evidence>
<evidence type="ECO:0000313" key="1">
    <source>
        <dbReference type="EMBL" id="RGO50778.1"/>
    </source>
</evidence>
<gene>
    <name evidence="1" type="ORF">DXB12_08170</name>
</gene>
<accession>A0A3E5GSR9</accession>
<comment type="caution">
    <text evidence="1">The sequence shown here is derived from an EMBL/GenBank/DDBJ whole genome shotgun (WGS) entry which is preliminary data.</text>
</comment>
<keyword evidence="2" id="KW-1185">Reference proteome</keyword>
<dbReference type="RefSeq" id="WP_117613477.1">
    <property type="nucleotide sequence ID" value="NZ_QSVQ01000008.1"/>
</dbReference>
<dbReference type="EMBL" id="QSVQ01000008">
    <property type="protein sequence ID" value="RGO50778.1"/>
    <property type="molecule type" value="Genomic_DNA"/>
</dbReference>
<reference evidence="1 2" key="1">
    <citation type="submission" date="2018-08" db="EMBL/GenBank/DDBJ databases">
        <title>A genome reference for cultivated species of the human gut microbiota.</title>
        <authorList>
            <person name="Zou Y."/>
            <person name="Xue W."/>
            <person name="Luo G."/>
        </authorList>
    </citation>
    <scope>NUCLEOTIDE SEQUENCE [LARGE SCALE GENOMIC DNA]</scope>
    <source>
        <strain evidence="1 2">OM02-12</strain>
    </source>
</reference>
<dbReference type="AlphaFoldDB" id="A0A3E5GSR9"/>
<organism evidence="1 2">
    <name type="scientific">Dorea formicigenerans</name>
    <dbReference type="NCBI Taxonomy" id="39486"/>
    <lineage>
        <taxon>Bacteria</taxon>
        <taxon>Bacillati</taxon>
        <taxon>Bacillota</taxon>
        <taxon>Clostridia</taxon>
        <taxon>Lachnospirales</taxon>
        <taxon>Lachnospiraceae</taxon>
        <taxon>Dorea</taxon>
    </lineage>
</organism>
<proteinExistence type="predicted"/>
<protein>
    <submittedName>
        <fullName evidence="1">Uncharacterized protein</fullName>
    </submittedName>
</protein>
<dbReference type="Proteomes" id="UP000261055">
    <property type="component" value="Unassembled WGS sequence"/>
</dbReference>
<sequence>MEDKQKILDLLLPALQATRNLADLVGLEYREDRELVYVKFASGNQKIANVACDSGTALIRDVIEQIV</sequence>
<name>A0A3E5GSR9_9FIRM</name>